<dbReference type="CDD" id="cd07313">
    <property type="entry name" value="terB_like_2"/>
    <property type="match status" value="1"/>
</dbReference>
<dbReference type="InterPro" id="IPR007791">
    <property type="entry name" value="DjlA_N"/>
</dbReference>
<dbReference type="Gene3D" id="1.10.3680.10">
    <property type="entry name" value="TerB-like"/>
    <property type="match status" value="1"/>
</dbReference>
<evidence type="ECO:0000313" key="2">
    <source>
        <dbReference type="EMBL" id="PIL21538.1"/>
    </source>
</evidence>
<proteinExistence type="predicted"/>
<evidence type="ECO:0000259" key="1">
    <source>
        <dbReference type="Pfam" id="PF05099"/>
    </source>
</evidence>
<feature type="domain" description="Co-chaperone DjlA N-terminal" evidence="1">
    <location>
        <begin position="29"/>
        <end position="146"/>
    </location>
</feature>
<dbReference type="InterPro" id="IPR029024">
    <property type="entry name" value="TerB-like"/>
</dbReference>
<dbReference type="Proteomes" id="UP000231259">
    <property type="component" value="Unassembled WGS sequence"/>
</dbReference>
<dbReference type="Pfam" id="PF05099">
    <property type="entry name" value="TerB"/>
    <property type="match status" value="1"/>
</dbReference>
<dbReference type="SUPFAM" id="SSF158682">
    <property type="entry name" value="TerB-like"/>
    <property type="match status" value="1"/>
</dbReference>
<comment type="caution">
    <text evidence="2">The sequence shown here is derived from an EMBL/GenBank/DDBJ whole genome shotgun (WGS) entry which is preliminary data.</text>
</comment>
<gene>
    <name evidence="2" type="ORF">P775_03700</name>
</gene>
<sequence>MDYMHDMFSDFINRLTHPAPAPLQDADARLALTALLVRVARSDGSYDQEERERIDRIAATRYDLSASGAADLRAQAEELESQAPDTVRFTRAIKDAVAYDHRIAVIEALWEVALADGVREAEEDSLLRLVASLLGISDVDSAMARQRIEAKK</sequence>
<protein>
    <recommendedName>
        <fullName evidence="1">Co-chaperone DjlA N-terminal domain-containing protein</fullName>
    </recommendedName>
</protein>
<accession>A0A2G8RKD0</accession>
<dbReference type="AlphaFoldDB" id="A0A2G8RKD0"/>
<keyword evidence="3" id="KW-1185">Reference proteome</keyword>
<dbReference type="EMBL" id="AWWI01000031">
    <property type="protein sequence ID" value="PIL21538.1"/>
    <property type="molecule type" value="Genomic_DNA"/>
</dbReference>
<evidence type="ECO:0000313" key="3">
    <source>
        <dbReference type="Proteomes" id="UP000231259"/>
    </source>
</evidence>
<name>A0A2G8RKD0_9RHOB</name>
<reference evidence="2 3" key="1">
    <citation type="submission" date="2013-09" db="EMBL/GenBank/DDBJ databases">
        <title>Genome sequencing of Phaeobacter antarcticus sp. nov. SM1211.</title>
        <authorList>
            <person name="Zhang X.-Y."/>
            <person name="Liu C."/>
            <person name="Chen X.-L."/>
            <person name="Xie B.-B."/>
            <person name="Qin Q.-L."/>
            <person name="Rong J.-C."/>
            <person name="Zhang Y.-Z."/>
        </authorList>
    </citation>
    <scope>NUCLEOTIDE SEQUENCE [LARGE SCALE GENOMIC DNA]</scope>
    <source>
        <strain evidence="2 3">SM1211</strain>
    </source>
</reference>
<organism evidence="2 3">
    <name type="scientific">Puniceibacterium antarcticum</name>
    <dbReference type="NCBI Taxonomy" id="1206336"/>
    <lineage>
        <taxon>Bacteria</taxon>
        <taxon>Pseudomonadati</taxon>
        <taxon>Pseudomonadota</taxon>
        <taxon>Alphaproteobacteria</taxon>
        <taxon>Rhodobacterales</taxon>
        <taxon>Paracoccaceae</taxon>
        <taxon>Puniceibacterium</taxon>
    </lineage>
</organism>